<dbReference type="InterPro" id="IPR013154">
    <property type="entry name" value="ADH-like_N"/>
</dbReference>
<protein>
    <recommendedName>
        <fullName evidence="14">Carrier domain-containing protein</fullName>
    </recommendedName>
</protein>
<dbReference type="GO" id="GO:0016491">
    <property type="term" value="F:oxidoreductase activity"/>
    <property type="evidence" value="ECO:0007669"/>
    <property type="project" value="UniProtKB-KW"/>
</dbReference>
<dbReference type="InterPro" id="IPR036736">
    <property type="entry name" value="ACP-like_sf"/>
</dbReference>
<dbReference type="InterPro" id="IPR006162">
    <property type="entry name" value="Ppantetheine_attach_site"/>
</dbReference>
<dbReference type="InterPro" id="IPR013968">
    <property type="entry name" value="PKS_KR"/>
</dbReference>
<dbReference type="Gene3D" id="3.30.70.3290">
    <property type="match status" value="1"/>
</dbReference>
<reference evidence="12" key="1">
    <citation type="journal article" date="2023" name="Mol. Phylogenet. Evol.">
        <title>Genome-scale phylogeny and comparative genomics of the fungal order Sordariales.</title>
        <authorList>
            <person name="Hensen N."/>
            <person name="Bonometti L."/>
            <person name="Westerberg I."/>
            <person name="Brannstrom I.O."/>
            <person name="Guillou S."/>
            <person name="Cros-Aarteil S."/>
            <person name="Calhoun S."/>
            <person name="Haridas S."/>
            <person name="Kuo A."/>
            <person name="Mondo S."/>
            <person name="Pangilinan J."/>
            <person name="Riley R."/>
            <person name="LaButti K."/>
            <person name="Andreopoulos B."/>
            <person name="Lipzen A."/>
            <person name="Chen C."/>
            <person name="Yan M."/>
            <person name="Daum C."/>
            <person name="Ng V."/>
            <person name="Clum A."/>
            <person name="Steindorff A."/>
            <person name="Ohm R.A."/>
            <person name="Martin F."/>
            <person name="Silar P."/>
            <person name="Natvig D.O."/>
            <person name="Lalanne C."/>
            <person name="Gautier V."/>
            <person name="Ament-Velasquez S.L."/>
            <person name="Kruys A."/>
            <person name="Hutchinson M.I."/>
            <person name="Powell A.J."/>
            <person name="Barry K."/>
            <person name="Miller A.N."/>
            <person name="Grigoriev I.V."/>
            <person name="Debuchy R."/>
            <person name="Gladieux P."/>
            <person name="Hiltunen Thoren M."/>
            <person name="Johannesson H."/>
        </authorList>
    </citation>
    <scope>NUCLEOTIDE SEQUENCE</scope>
    <source>
        <strain evidence="12">CBS 168.71</strain>
    </source>
</reference>
<keyword evidence="5" id="KW-0560">Oxidoreductase</keyword>
<name>A0AAE0LPN9_9PEZI</name>
<dbReference type="InterPro" id="IPR014030">
    <property type="entry name" value="Ketoacyl_synth_N"/>
</dbReference>
<evidence type="ECO:0000256" key="6">
    <source>
        <dbReference type="ARBA" id="ARBA00023268"/>
    </source>
</evidence>
<dbReference type="Proteomes" id="UP001278766">
    <property type="component" value="Unassembled WGS sequence"/>
</dbReference>
<evidence type="ECO:0000256" key="8">
    <source>
        <dbReference type="PROSITE-ProRule" id="PRU01363"/>
    </source>
</evidence>
<dbReference type="PROSITE" id="PS00012">
    <property type="entry name" value="PHOSPHOPANTETHEINE"/>
    <property type="match status" value="1"/>
</dbReference>
<dbReference type="Gene3D" id="3.90.180.10">
    <property type="entry name" value="Medium-chain alcohol dehydrogenases, catalytic domain"/>
    <property type="match status" value="1"/>
</dbReference>
<evidence type="ECO:0000256" key="3">
    <source>
        <dbReference type="ARBA" id="ARBA00022679"/>
    </source>
</evidence>
<feature type="domain" description="Ketosynthase family 3 (KS3)" evidence="10">
    <location>
        <begin position="1"/>
        <end position="379"/>
    </location>
</feature>
<evidence type="ECO:0000256" key="7">
    <source>
        <dbReference type="ARBA" id="ARBA00023315"/>
    </source>
</evidence>
<dbReference type="RefSeq" id="XP_062656316.1">
    <property type="nucleotide sequence ID" value="XM_062807627.1"/>
</dbReference>
<dbReference type="Gene3D" id="1.10.1200.10">
    <property type="entry name" value="ACP-like"/>
    <property type="match status" value="1"/>
</dbReference>
<dbReference type="InterPro" id="IPR011032">
    <property type="entry name" value="GroES-like_sf"/>
</dbReference>
<dbReference type="CDD" id="cd00833">
    <property type="entry name" value="PKS"/>
    <property type="match status" value="1"/>
</dbReference>
<keyword evidence="7" id="KW-0012">Acyltransferase</keyword>
<dbReference type="Pfam" id="PF08240">
    <property type="entry name" value="ADH_N"/>
    <property type="match status" value="1"/>
</dbReference>
<dbReference type="PANTHER" id="PTHR43775">
    <property type="entry name" value="FATTY ACID SYNTHASE"/>
    <property type="match status" value="1"/>
</dbReference>
<dbReference type="InterPro" id="IPR029063">
    <property type="entry name" value="SAM-dependent_MTases_sf"/>
</dbReference>
<dbReference type="InterPro" id="IPR016039">
    <property type="entry name" value="Thiolase-like"/>
</dbReference>
<dbReference type="SUPFAM" id="SSF53335">
    <property type="entry name" value="S-adenosyl-L-methionine-dependent methyltransferases"/>
    <property type="match status" value="1"/>
</dbReference>
<evidence type="ECO:0000256" key="1">
    <source>
        <dbReference type="ARBA" id="ARBA00022450"/>
    </source>
</evidence>
<evidence type="ECO:0000313" key="12">
    <source>
        <dbReference type="EMBL" id="KAK3292802.1"/>
    </source>
</evidence>
<dbReference type="Pfam" id="PF23297">
    <property type="entry name" value="ACP_SdgA_C"/>
    <property type="match status" value="1"/>
</dbReference>
<dbReference type="Gene3D" id="3.40.366.10">
    <property type="entry name" value="Malonyl-Coenzyme A Acyl Carrier Protein, domain 2"/>
    <property type="match status" value="1"/>
</dbReference>
<dbReference type="SUPFAM" id="SSF55048">
    <property type="entry name" value="Probable ACP-binding domain of malonyl-CoA ACP transacylase"/>
    <property type="match status" value="1"/>
</dbReference>
<feature type="region of interest" description="N-terminal hotdog fold" evidence="8">
    <location>
        <begin position="891"/>
        <end position="1029"/>
    </location>
</feature>
<dbReference type="Gene3D" id="3.40.47.10">
    <property type="match status" value="1"/>
</dbReference>
<dbReference type="Pfam" id="PF00698">
    <property type="entry name" value="Acyl_transf_1"/>
    <property type="match status" value="1"/>
</dbReference>
<dbReference type="SUPFAM" id="SSF52151">
    <property type="entry name" value="FabD/lysophospholipase-like"/>
    <property type="match status" value="1"/>
</dbReference>
<evidence type="ECO:0000256" key="5">
    <source>
        <dbReference type="ARBA" id="ARBA00023002"/>
    </source>
</evidence>
<feature type="domain" description="PKS/mFAS DH" evidence="11">
    <location>
        <begin position="891"/>
        <end position="1190"/>
    </location>
</feature>
<dbReference type="InterPro" id="IPR057326">
    <property type="entry name" value="KR_dom"/>
</dbReference>
<organism evidence="12 13">
    <name type="scientific">Chaetomium fimeti</name>
    <dbReference type="NCBI Taxonomy" id="1854472"/>
    <lineage>
        <taxon>Eukaryota</taxon>
        <taxon>Fungi</taxon>
        <taxon>Dikarya</taxon>
        <taxon>Ascomycota</taxon>
        <taxon>Pezizomycotina</taxon>
        <taxon>Sordariomycetes</taxon>
        <taxon>Sordariomycetidae</taxon>
        <taxon>Sordariales</taxon>
        <taxon>Chaetomiaceae</taxon>
        <taxon>Chaetomium</taxon>
    </lineage>
</organism>
<keyword evidence="3" id="KW-0808">Transferase</keyword>
<dbReference type="GO" id="GO:0004315">
    <property type="term" value="F:3-oxoacyl-[acyl-carrier-protein] synthase activity"/>
    <property type="evidence" value="ECO:0007669"/>
    <property type="project" value="InterPro"/>
</dbReference>
<dbReference type="InterPro" id="IPR056501">
    <property type="entry name" value="NAD-bd_HRPKS_sdrA"/>
</dbReference>
<evidence type="ECO:0000256" key="4">
    <source>
        <dbReference type="ARBA" id="ARBA00022857"/>
    </source>
</evidence>
<evidence type="ECO:0000313" key="13">
    <source>
        <dbReference type="Proteomes" id="UP001278766"/>
    </source>
</evidence>
<reference evidence="12" key="2">
    <citation type="submission" date="2023-06" db="EMBL/GenBank/DDBJ databases">
        <authorList>
            <consortium name="Lawrence Berkeley National Laboratory"/>
            <person name="Haridas S."/>
            <person name="Hensen N."/>
            <person name="Bonometti L."/>
            <person name="Westerberg I."/>
            <person name="Brannstrom I.O."/>
            <person name="Guillou S."/>
            <person name="Cros-Aarteil S."/>
            <person name="Calhoun S."/>
            <person name="Kuo A."/>
            <person name="Mondo S."/>
            <person name="Pangilinan J."/>
            <person name="Riley R."/>
            <person name="Labutti K."/>
            <person name="Andreopoulos B."/>
            <person name="Lipzen A."/>
            <person name="Chen C."/>
            <person name="Yanf M."/>
            <person name="Daum C."/>
            <person name="Ng V."/>
            <person name="Clum A."/>
            <person name="Steindorff A."/>
            <person name="Ohm R."/>
            <person name="Martin F."/>
            <person name="Silar P."/>
            <person name="Natvig D."/>
            <person name="Lalanne C."/>
            <person name="Gautier V."/>
            <person name="Ament-Velasquez S.L."/>
            <person name="Kruys A."/>
            <person name="Hutchinson M.I."/>
            <person name="Powell A.J."/>
            <person name="Barry K."/>
            <person name="Miller A.N."/>
            <person name="Grigoriev I.V."/>
            <person name="Debuchy R."/>
            <person name="Gladieux P."/>
            <person name="Thoren M.H."/>
            <person name="Johannesson H."/>
        </authorList>
    </citation>
    <scope>NUCLEOTIDE SEQUENCE</scope>
    <source>
        <strain evidence="12">CBS 168.71</strain>
    </source>
</reference>
<dbReference type="GO" id="GO:0006633">
    <property type="term" value="P:fatty acid biosynthetic process"/>
    <property type="evidence" value="ECO:0007669"/>
    <property type="project" value="InterPro"/>
</dbReference>
<dbReference type="Pfam" id="PF00109">
    <property type="entry name" value="ketoacyl-synt"/>
    <property type="match status" value="1"/>
</dbReference>
<comment type="caution">
    <text evidence="12">The sequence shown here is derived from an EMBL/GenBank/DDBJ whole genome shotgun (WGS) entry which is preliminary data.</text>
</comment>
<dbReference type="SMART" id="SM00826">
    <property type="entry name" value="PKS_DH"/>
    <property type="match status" value="1"/>
</dbReference>
<dbReference type="InterPro" id="IPR032821">
    <property type="entry name" value="PKS_assoc"/>
</dbReference>
<feature type="domain" description="Carrier" evidence="9">
    <location>
        <begin position="2131"/>
        <end position="2209"/>
    </location>
</feature>
<dbReference type="GO" id="GO:0004312">
    <property type="term" value="F:fatty acid synthase activity"/>
    <property type="evidence" value="ECO:0007669"/>
    <property type="project" value="TreeGrafter"/>
</dbReference>
<dbReference type="InterPro" id="IPR014031">
    <property type="entry name" value="Ketoacyl_synth_C"/>
</dbReference>
<dbReference type="GeneID" id="87844575"/>
<dbReference type="SMART" id="SM00823">
    <property type="entry name" value="PKS_PP"/>
    <property type="match status" value="1"/>
</dbReference>
<keyword evidence="2" id="KW-0597">Phosphoprotein</keyword>
<dbReference type="Pfam" id="PF16197">
    <property type="entry name" value="KAsynt_C_assoc"/>
    <property type="match status" value="1"/>
</dbReference>
<dbReference type="InterPro" id="IPR016036">
    <property type="entry name" value="Malonyl_transacylase_ACP-bd"/>
</dbReference>
<dbReference type="InterPro" id="IPR001227">
    <property type="entry name" value="Ac_transferase_dom_sf"/>
</dbReference>
<keyword evidence="4" id="KW-0521">NADP</keyword>
<dbReference type="SUPFAM" id="SSF47336">
    <property type="entry name" value="ACP-like"/>
    <property type="match status" value="1"/>
</dbReference>
<dbReference type="InterPro" id="IPR049900">
    <property type="entry name" value="PKS_mFAS_DH"/>
</dbReference>
<dbReference type="SMART" id="SM00825">
    <property type="entry name" value="PKS_KS"/>
    <property type="match status" value="1"/>
</dbReference>
<comment type="caution">
    <text evidence="8">Lacks conserved residue(s) required for the propagation of feature annotation.</text>
</comment>
<dbReference type="Pfam" id="PF08659">
    <property type="entry name" value="KR"/>
    <property type="match status" value="1"/>
</dbReference>
<dbReference type="InterPro" id="IPR049552">
    <property type="entry name" value="PKS_DH_N"/>
</dbReference>
<dbReference type="Gene3D" id="3.40.50.150">
    <property type="entry name" value="Vaccinia Virus protein VP39"/>
    <property type="match status" value="1"/>
</dbReference>
<dbReference type="InterPro" id="IPR020843">
    <property type="entry name" value="ER"/>
</dbReference>
<dbReference type="CDD" id="cd05195">
    <property type="entry name" value="enoyl_red"/>
    <property type="match status" value="1"/>
</dbReference>
<evidence type="ECO:0000259" key="11">
    <source>
        <dbReference type="PROSITE" id="PS52019"/>
    </source>
</evidence>
<dbReference type="GO" id="GO:0031177">
    <property type="term" value="F:phosphopantetheine binding"/>
    <property type="evidence" value="ECO:0007669"/>
    <property type="project" value="InterPro"/>
</dbReference>
<dbReference type="GO" id="GO:1901336">
    <property type="term" value="P:lactone biosynthetic process"/>
    <property type="evidence" value="ECO:0007669"/>
    <property type="project" value="UniProtKB-ARBA"/>
</dbReference>
<dbReference type="InterPro" id="IPR014043">
    <property type="entry name" value="Acyl_transferase_dom"/>
</dbReference>
<dbReference type="InterPro" id="IPR042104">
    <property type="entry name" value="PKS_dehydratase_sf"/>
</dbReference>
<dbReference type="Pfam" id="PF13602">
    <property type="entry name" value="ADH_zinc_N_2"/>
    <property type="match status" value="1"/>
</dbReference>
<dbReference type="EMBL" id="JAUEPN010000006">
    <property type="protein sequence ID" value="KAK3292802.1"/>
    <property type="molecule type" value="Genomic_DNA"/>
</dbReference>
<dbReference type="InterPro" id="IPR018201">
    <property type="entry name" value="Ketoacyl_synth_AS"/>
</dbReference>
<sequence length="2215" mass="240343">MPAFQDPTGNKSSTTNAGGGHWLKEDVAAFDAGFFGINPVEAVAMDPQQRLLLEVAYESFENAGLSRDSLWGSNTGVFVGQWSSDYHEMMARDTENPPLYLVTGTGPAIASNRISYCFNLRGPSFTVDTGCSSSFVALHQAVQSLRLGETAQCFVGGVNLLLDPQRFHYQSRLKMFSSEGRSFSFDSRANGYGRGEGCTGVMLKPLSAALRDGDNVRAVIRSSVLNQDGRTQGITLPSGAAQREAILKAYQQAHLEPFADYVEAHGTGTKVGDPIEVGAIASVLSRGRASRRKLPIGSVKGNIGHLEGAAGLAGLIKSVLMLEKGMIPPQVNFENVNPEILLDEWNLRIPLLAEPRNLRRISVNSFGYGGTNAHVVLDAAADHMHIVTPPLRRTLSWGSTARTPRVFILSAANQSSCQKMCTRVARYLVARQPHTLGSEQDVLLSRLSYTLSKHTMLPHRVALVACDMGNLVSQLMMASSGPVPPRETKKSSRIAFIFSGQGAQYAEMGRQLLQSRPVFFRALERARSHLSHLGCTWDLVSELCRPKAESHINEPAYAQPLSTAVQMALVDLLAEFNILPASVVGHSSGEIAAAYAAGLMSFEDAMTAAYFRGKLTGELIAENQRNGISGGAMIAVGASATTTEQHISKVGEQYGRMRVACINSPASVTVSGDAAAVEQLAGALEAEGIFNRKLMTNGAAYHSHQMEALASEYATRLGALKPFPAGLSTVRMFSSVTGQDVGNETELGGEYWVQNLLSPVLFSQAVKLMSEERYDGEPIDTIVEVGSHSQLGGPVKQILKARSKGFGEVAYTHTLKRGSDAEESLLRCLGFLCIQGSPVTAEALNDSDNGHHPGTPALLPDLPPYPFDHSRRFWHDSRLSRDYQARPHLPHELLGTLSIDVNHVEPRWRRFLNLKEIPWLRKHIVQGQIVFPGAGFLTMAVQAARQHSRAMSPTAYVEAIVLRNINIGKALVLSEDEANVEIALSLRPQARTARESSSLWNEFRIFSIARTGQWTEHCRGLNGPTYDVFVCREGDELTGDEMILHAEGVQLTALPGDVGAGRAKRELCYDTEWITYSQTWTPQHLERICKSAVPAESVATRNRILQALSIHHVQRALRELSMEDIPEGSYLRRLFEWMQMLANEEYDASLIATEDGSSMGAFGEAILRMGPCLGEILNQKTDPLGVLMPGNLLSRLYADDRRMRCNLQIAAWCKELGLQKPGLRVLEIGAGTASTTVPVLGALHGRVGRYDFTDLTSTSFENAKQRLGNMSDSVDFKILNIGNNPREQGFEEASYDLILASNVHATRRINEMLENQAAEAALGKTTLLLSQNEARLGPVTLSVQELGAPPLGGGIVVVLPEVGTLLRENVDANSWRGFKSWVLSARAVVLVSQESGADATDPGVAGLWLGFARCLRLEHPEIRIVTLQLQHARVPMAEKLSEILPTLLGCPTFNLGEEGPDVENEFAERDGQLFVPRLVSRPEITDHIYRSGHLAEPELTPFLHNGRTLAAELGVPGLMETFRWKDDKDAPSVGADDIKIELRAASVNFKDVLIAAGQLEGITEMRNDCSGVVVEVGANMLGRFKPGDRVCALYSRSYTNYPVVHGDCCQVLPDSMSFEEGASLPIVWSTVYYSLVELGRLKRGDKLLIHSAAGAVGQAAIMLAQHLGAEVFVTVGNSAKRELLQNTYGIPPDHIFSSRTTAFHGAIKRLTGGYGVDVVLNSLGGELFRESCNLVAHFGRFVEIGRKDLMDDALMPMGFLLKNVTFAYVELTGVMEHNKPLARHILRSVADLASAGHIRAVPLTVLPMSEIETAFRLIQGGKHTGKVILKVEQSQQVKAVPPAPIPARLKADATYAVVGGFGGLGRAVLLWMVSHGARYIVALSRSGAKDQESQSFIQEMNAKGVSVVGKACDIASEERVASIPQEIELEGMPPIRGIVQSAMVLKDTLFEHMTEDDWNLALMPKVRGTVNLETILGEDLDFFVILSSVVSVWGNIGQCNYAAGCGFQDSLAHQRVGRGRAGYSINVCPVSDVGYVSEHAEVAEALRRTGMGEMSAAELLTVVDHSVKHPLGGGCVISGLAPPNSERGSGESWMRKPLFAHLARRDAGGAQRQDGETSDIATLLGAAQEVEEAVEIISEAILQQLGKLMATPAEMLSATRNLDSYGVDSLVAVELRSWIGAYLGANVQLLVLRGASSINALAKIVAKESRLVCFE</sequence>
<accession>A0AAE0LPN9</accession>
<evidence type="ECO:0000259" key="10">
    <source>
        <dbReference type="PROSITE" id="PS52004"/>
    </source>
</evidence>
<keyword evidence="1" id="KW-0596">Phosphopantetheine</keyword>
<evidence type="ECO:0000259" key="9">
    <source>
        <dbReference type="PROSITE" id="PS50075"/>
    </source>
</evidence>
<dbReference type="SUPFAM" id="SSF53901">
    <property type="entry name" value="Thiolase-like"/>
    <property type="match status" value="1"/>
</dbReference>
<dbReference type="InterPro" id="IPR036291">
    <property type="entry name" value="NAD(P)-bd_dom_sf"/>
</dbReference>
<dbReference type="SMART" id="SM00827">
    <property type="entry name" value="PKS_AT"/>
    <property type="match status" value="1"/>
</dbReference>
<dbReference type="SMART" id="SM00822">
    <property type="entry name" value="PKS_KR"/>
    <property type="match status" value="1"/>
</dbReference>
<dbReference type="InterPro" id="IPR016035">
    <property type="entry name" value="Acyl_Trfase/lysoPLipase"/>
</dbReference>
<dbReference type="Pfam" id="PF21089">
    <property type="entry name" value="PKS_DH_N"/>
    <property type="match status" value="1"/>
</dbReference>
<dbReference type="SUPFAM" id="SSF51735">
    <property type="entry name" value="NAD(P)-binding Rossmann-fold domains"/>
    <property type="match status" value="3"/>
</dbReference>
<dbReference type="Pfam" id="PF02801">
    <property type="entry name" value="Ketoacyl-synt_C"/>
    <property type="match status" value="1"/>
</dbReference>
<dbReference type="PANTHER" id="PTHR43775:SF29">
    <property type="entry name" value="ASPERFURANONE POLYKETIDE SYNTHASE AFOG-RELATED"/>
    <property type="match status" value="1"/>
</dbReference>
<dbReference type="InterPro" id="IPR009081">
    <property type="entry name" value="PP-bd_ACP"/>
</dbReference>
<keyword evidence="13" id="KW-1185">Reference proteome</keyword>
<keyword evidence="6" id="KW-0511">Multifunctional enzyme</keyword>
<evidence type="ECO:0008006" key="14">
    <source>
        <dbReference type="Google" id="ProtNLM"/>
    </source>
</evidence>
<dbReference type="PROSITE" id="PS52019">
    <property type="entry name" value="PKS_MFAS_DH"/>
    <property type="match status" value="1"/>
</dbReference>
<evidence type="ECO:0000256" key="2">
    <source>
        <dbReference type="ARBA" id="ARBA00022553"/>
    </source>
</evidence>
<dbReference type="PROSITE" id="PS50075">
    <property type="entry name" value="CARRIER"/>
    <property type="match status" value="1"/>
</dbReference>
<dbReference type="InterPro" id="IPR020806">
    <property type="entry name" value="PKS_PP-bd"/>
</dbReference>
<dbReference type="SUPFAM" id="SSF50129">
    <property type="entry name" value="GroES-like"/>
    <property type="match status" value="1"/>
</dbReference>
<dbReference type="Gene3D" id="3.40.50.720">
    <property type="entry name" value="NAD(P)-binding Rossmann-like Domain"/>
    <property type="match status" value="1"/>
</dbReference>
<dbReference type="InterPro" id="IPR020841">
    <property type="entry name" value="PKS_Beta-ketoAc_synthase_dom"/>
</dbReference>
<gene>
    <name evidence="12" type="ORF">B0H64DRAFT_464367</name>
</gene>
<dbReference type="FunFam" id="3.40.50.720:FF:000209">
    <property type="entry name" value="Polyketide synthase Pks12"/>
    <property type="match status" value="1"/>
</dbReference>
<dbReference type="PROSITE" id="PS00606">
    <property type="entry name" value="KS3_1"/>
    <property type="match status" value="1"/>
</dbReference>
<dbReference type="InterPro" id="IPR020807">
    <property type="entry name" value="PKS_DH"/>
</dbReference>
<feature type="region of interest" description="C-terminal hotdog fold" evidence="8">
    <location>
        <begin position="1049"/>
        <end position="1190"/>
    </location>
</feature>
<dbReference type="InterPro" id="IPR050091">
    <property type="entry name" value="PKS_NRPS_Biosynth_Enz"/>
</dbReference>
<dbReference type="PROSITE" id="PS52004">
    <property type="entry name" value="KS3_2"/>
    <property type="match status" value="1"/>
</dbReference>
<dbReference type="Pfam" id="PF23114">
    <property type="entry name" value="NAD-bd_HRPKS_sdrA"/>
    <property type="match status" value="1"/>
</dbReference>
<dbReference type="Gene3D" id="3.10.129.110">
    <property type="entry name" value="Polyketide synthase dehydratase"/>
    <property type="match status" value="1"/>
</dbReference>
<dbReference type="SMART" id="SM00829">
    <property type="entry name" value="PKS_ER"/>
    <property type="match status" value="1"/>
</dbReference>
<dbReference type="GO" id="GO:0030639">
    <property type="term" value="P:polyketide biosynthetic process"/>
    <property type="evidence" value="ECO:0007669"/>
    <property type="project" value="UniProtKB-ARBA"/>
</dbReference>
<proteinExistence type="predicted"/>